<dbReference type="InterPro" id="IPR007219">
    <property type="entry name" value="XnlR_reg_dom"/>
</dbReference>
<dbReference type="GO" id="GO:0000981">
    <property type="term" value="F:DNA-binding transcription factor activity, RNA polymerase II-specific"/>
    <property type="evidence" value="ECO:0007669"/>
    <property type="project" value="InterPro"/>
</dbReference>
<evidence type="ECO:0000256" key="5">
    <source>
        <dbReference type="ARBA" id="ARBA00023242"/>
    </source>
</evidence>
<dbReference type="PANTHER" id="PTHR47338:SF5">
    <property type="entry name" value="ZN(II)2CYS6 TRANSCRIPTION FACTOR (EUROFUNG)"/>
    <property type="match status" value="1"/>
</dbReference>
<protein>
    <recommendedName>
        <fullName evidence="7">Zn(2)-C6 fungal-type domain-containing protein</fullName>
    </recommendedName>
</protein>
<dbReference type="SMART" id="SM00906">
    <property type="entry name" value="Fungal_trans"/>
    <property type="match status" value="1"/>
</dbReference>
<dbReference type="PROSITE" id="PS00463">
    <property type="entry name" value="ZN2_CY6_FUNGAL_1"/>
    <property type="match status" value="1"/>
</dbReference>
<dbReference type="CDD" id="cd12148">
    <property type="entry name" value="fungal_TF_MHR"/>
    <property type="match status" value="1"/>
</dbReference>
<dbReference type="GO" id="GO:0005634">
    <property type="term" value="C:nucleus"/>
    <property type="evidence" value="ECO:0007669"/>
    <property type="project" value="UniProtKB-SubCell"/>
</dbReference>
<comment type="subcellular location">
    <subcellularLocation>
        <location evidence="1">Nucleus</location>
    </subcellularLocation>
</comment>
<dbReference type="InterPro" id="IPR001138">
    <property type="entry name" value="Zn2Cys6_DnaBD"/>
</dbReference>
<dbReference type="PANTHER" id="PTHR47338">
    <property type="entry name" value="ZN(II)2CYS6 TRANSCRIPTION FACTOR (EUROFUNG)-RELATED"/>
    <property type="match status" value="1"/>
</dbReference>
<keyword evidence="3" id="KW-0805">Transcription regulation</keyword>
<keyword evidence="9" id="KW-1185">Reference proteome</keyword>
<dbReference type="InterPro" id="IPR050815">
    <property type="entry name" value="TF_fung"/>
</dbReference>
<dbReference type="OrthoDB" id="5370478at2759"/>
<feature type="region of interest" description="Disordered" evidence="6">
    <location>
        <begin position="1"/>
        <end position="21"/>
    </location>
</feature>
<dbReference type="SUPFAM" id="SSF57701">
    <property type="entry name" value="Zn2/Cys6 DNA-binding domain"/>
    <property type="match status" value="1"/>
</dbReference>
<evidence type="ECO:0000256" key="3">
    <source>
        <dbReference type="ARBA" id="ARBA00023015"/>
    </source>
</evidence>
<dbReference type="GO" id="GO:0008270">
    <property type="term" value="F:zinc ion binding"/>
    <property type="evidence" value="ECO:0007669"/>
    <property type="project" value="InterPro"/>
</dbReference>
<organism evidence="8 9">
    <name type="scientific">Phialocephala subalpina</name>
    <dbReference type="NCBI Taxonomy" id="576137"/>
    <lineage>
        <taxon>Eukaryota</taxon>
        <taxon>Fungi</taxon>
        <taxon>Dikarya</taxon>
        <taxon>Ascomycota</taxon>
        <taxon>Pezizomycotina</taxon>
        <taxon>Leotiomycetes</taxon>
        <taxon>Helotiales</taxon>
        <taxon>Mollisiaceae</taxon>
        <taxon>Phialocephala</taxon>
        <taxon>Phialocephala fortinii species complex</taxon>
    </lineage>
</organism>
<accession>A0A1L7XWC2</accession>
<dbReference type="Pfam" id="PF00172">
    <property type="entry name" value="Zn_clus"/>
    <property type="match status" value="1"/>
</dbReference>
<dbReference type="GO" id="GO:0003677">
    <property type="term" value="F:DNA binding"/>
    <property type="evidence" value="ECO:0007669"/>
    <property type="project" value="InterPro"/>
</dbReference>
<name>A0A1L7XWC2_9HELO</name>
<evidence type="ECO:0000256" key="1">
    <source>
        <dbReference type="ARBA" id="ARBA00004123"/>
    </source>
</evidence>
<dbReference type="AlphaFoldDB" id="A0A1L7XWC2"/>
<dbReference type="InterPro" id="IPR036864">
    <property type="entry name" value="Zn2-C6_fun-type_DNA-bd_sf"/>
</dbReference>
<reference evidence="8 9" key="1">
    <citation type="submission" date="2016-03" db="EMBL/GenBank/DDBJ databases">
        <authorList>
            <person name="Ploux O."/>
        </authorList>
    </citation>
    <scope>NUCLEOTIDE SEQUENCE [LARGE SCALE GENOMIC DNA]</scope>
    <source>
        <strain evidence="8 9">UAMH 11012</strain>
    </source>
</reference>
<dbReference type="GO" id="GO:0006351">
    <property type="term" value="P:DNA-templated transcription"/>
    <property type="evidence" value="ECO:0007669"/>
    <property type="project" value="InterPro"/>
</dbReference>
<dbReference type="STRING" id="576137.A0A1L7XWC2"/>
<evidence type="ECO:0000256" key="6">
    <source>
        <dbReference type="SAM" id="MobiDB-lite"/>
    </source>
</evidence>
<evidence type="ECO:0000256" key="2">
    <source>
        <dbReference type="ARBA" id="ARBA00022723"/>
    </source>
</evidence>
<dbReference type="PROSITE" id="PS50048">
    <property type="entry name" value="ZN2_CY6_FUNGAL_2"/>
    <property type="match status" value="1"/>
</dbReference>
<evidence type="ECO:0000313" key="9">
    <source>
        <dbReference type="Proteomes" id="UP000184330"/>
    </source>
</evidence>
<proteinExistence type="predicted"/>
<feature type="domain" description="Zn(2)-C6 fungal-type" evidence="7">
    <location>
        <begin position="27"/>
        <end position="57"/>
    </location>
</feature>
<dbReference type="Proteomes" id="UP000184330">
    <property type="component" value="Unassembled WGS sequence"/>
</dbReference>
<dbReference type="EMBL" id="FJOG01000069">
    <property type="protein sequence ID" value="CZR69362.1"/>
    <property type="molecule type" value="Genomic_DNA"/>
</dbReference>
<keyword evidence="4" id="KW-0804">Transcription</keyword>
<gene>
    <name evidence="8" type="ORF">PAC_19262</name>
</gene>
<dbReference type="Pfam" id="PF04082">
    <property type="entry name" value="Fungal_trans"/>
    <property type="match status" value="1"/>
</dbReference>
<dbReference type="SMART" id="SM00066">
    <property type="entry name" value="GAL4"/>
    <property type="match status" value="1"/>
</dbReference>
<dbReference type="CDD" id="cd00067">
    <property type="entry name" value="GAL4"/>
    <property type="match status" value="1"/>
</dbReference>
<keyword evidence="5" id="KW-0539">Nucleus</keyword>
<evidence type="ECO:0000256" key="4">
    <source>
        <dbReference type="ARBA" id="ARBA00023163"/>
    </source>
</evidence>
<evidence type="ECO:0000313" key="8">
    <source>
        <dbReference type="EMBL" id="CZR69362.1"/>
    </source>
</evidence>
<dbReference type="Gene3D" id="4.10.240.10">
    <property type="entry name" value="Zn(2)-C6 fungal-type DNA-binding domain"/>
    <property type="match status" value="1"/>
</dbReference>
<sequence length="613" mass="68683">MNPTPPVPSKLPTRSRKATQGRRAPLACESCRQRKVKCSGEWPVCRSCKQRGTACVYSDNHIPLRESNALDVTASLPSQSILQKANNGFFDHFGDSVFCFLRKHSFLEDFDHGRIPVSLQLCILAVMARFVEPCYKIYGGTVEASEHFASLARSSILPTYDDINLTNMQCHLLLCIHGIGHGNEHQAWMQLGVATRIAQALRLFDEKSYRGVTVVYGETKRRIFWCCFALDRLLANGNDRPLTFSASSVTTLLPTTTQDFYLGRKSSTGLLRESGNLESDSLFASTIRIVDILGRIVDWCGAGGRHEDARCPWVPGMPITEFGRELQQWKDSLPSHMQLEDANFSAHVANSEGTAFAFIHLMYFNALCHLYREYLPLAPPPSWDPSNGPCDGPDLLSPDKENPEWWRLSICQGIFAAREISRIYTALVQSGTNASVQPLLGYCLMTSSTFHIFCFIHRWKSCEECVGEPARAVLLSDLSHLAVLQESWPVAAHWIKILRRFFEKVSSVKKKGVVDPAVKDPDISLIRAKVYHFDRSDKDPDGWPQNQPSAANDMFSLLDPETQTEAPDDQQETNQLTGFDVSSDTLLDELWGPCTISPSYFNMMSSLTGWPQA</sequence>
<evidence type="ECO:0000259" key="7">
    <source>
        <dbReference type="PROSITE" id="PS50048"/>
    </source>
</evidence>
<keyword evidence="2" id="KW-0479">Metal-binding</keyword>